<dbReference type="PROSITE" id="PS50893">
    <property type="entry name" value="ABC_TRANSPORTER_2"/>
    <property type="match status" value="1"/>
</dbReference>
<feature type="transmembrane region" description="Helical" evidence="9">
    <location>
        <begin position="275"/>
        <end position="297"/>
    </location>
</feature>
<dbReference type="GO" id="GO:0005524">
    <property type="term" value="F:ATP binding"/>
    <property type="evidence" value="ECO:0007669"/>
    <property type="project" value="UniProtKB-KW"/>
</dbReference>
<keyword evidence="8 9" id="KW-0472">Membrane</keyword>
<dbReference type="OrthoDB" id="9762778at2"/>
<organism evidence="12 13">
    <name type="scientific">Clostridium amylolyticum</name>
    <dbReference type="NCBI Taxonomy" id="1121298"/>
    <lineage>
        <taxon>Bacteria</taxon>
        <taxon>Bacillati</taxon>
        <taxon>Bacillota</taxon>
        <taxon>Clostridia</taxon>
        <taxon>Eubacteriales</taxon>
        <taxon>Clostridiaceae</taxon>
        <taxon>Clostridium</taxon>
    </lineage>
</organism>
<gene>
    <name evidence="12" type="ORF">SAMN05444401_3667</name>
</gene>
<proteinExistence type="predicted"/>
<dbReference type="PROSITE" id="PS50929">
    <property type="entry name" value="ABC_TM1F"/>
    <property type="match status" value="1"/>
</dbReference>
<dbReference type="SMART" id="SM00382">
    <property type="entry name" value="AAA"/>
    <property type="match status" value="1"/>
</dbReference>
<dbReference type="PANTHER" id="PTHR43394">
    <property type="entry name" value="ATP-DEPENDENT PERMEASE MDL1, MITOCHONDRIAL"/>
    <property type="match status" value="1"/>
</dbReference>
<evidence type="ECO:0000256" key="2">
    <source>
        <dbReference type="ARBA" id="ARBA00022448"/>
    </source>
</evidence>
<keyword evidence="2" id="KW-0813">Transport</keyword>
<keyword evidence="3" id="KW-1003">Cell membrane</keyword>
<feature type="transmembrane region" description="Helical" evidence="9">
    <location>
        <begin position="51"/>
        <end position="72"/>
    </location>
</feature>
<dbReference type="AlphaFoldDB" id="A0A1M6LJG9"/>
<dbReference type="Pfam" id="PF00664">
    <property type="entry name" value="ABC_membrane"/>
    <property type="match status" value="1"/>
</dbReference>
<comment type="subcellular location">
    <subcellularLocation>
        <location evidence="1">Cell membrane</location>
        <topology evidence="1">Multi-pass membrane protein</topology>
    </subcellularLocation>
</comment>
<dbReference type="PROSITE" id="PS00211">
    <property type="entry name" value="ABC_TRANSPORTER_1"/>
    <property type="match status" value="1"/>
</dbReference>
<keyword evidence="13" id="KW-1185">Reference proteome</keyword>
<name>A0A1M6LJG9_9CLOT</name>
<feature type="domain" description="ABC transporter" evidence="10">
    <location>
        <begin position="332"/>
        <end position="565"/>
    </location>
</feature>
<dbReference type="SUPFAM" id="SSF52540">
    <property type="entry name" value="P-loop containing nucleoside triphosphate hydrolases"/>
    <property type="match status" value="1"/>
</dbReference>
<dbReference type="RefSeq" id="WP_073010112.1">
    <property type="nucleotide sequence ID" value="NZ_FQZO01000007.1"/>
</dbReference>
<dbReference type="InterPro" id="IPR003439">
    <property type="entry name" value="ABC_transporter-like_ATP-bd"/>
</dbReference>
<dbReference type="InterPro" id="IPR017871">
    <property type="entry name" value="ABC_transporter-like_CS"/>
</dbReference>
<dbReference type="SUPFAM" id="SSF90123">
    <property type="entry name" value="ABC transporter transmembrane region"/>
    <property type="match status" value="1"/>
</dbReference>
<evidence type="ECO:0000256" key="8">
    <source>
        <dbReference type="ARBA" id="ARBA00023136"/>
    </source>
</evidence>
<dbReference type="InterPro" id="IPR027417">
    <property type="entry name" value="P-loop_NTPase"/>
</dbReference>
<keyword evidence="5" id="KW-0547">Nucleotide-binding</keyword>
<dbReference type="EMBL" id="FQZO01000007">
    <property type="protein sequence ID" value="SHJ71356.1"/>
    <property type="molecule type" value="Genomic_DNA"/>
</dbReference>
<dbReference type="Gene3D" id="3.40.50.300">
    <property type="entry name" value="P-loop containing nucleotide triphosphate hydrolases"/>
    <property type="match status" value="1"/>
</dbReference>
<dbReference type="InterPro" id="IPR039421">
    <property type="entry name" value="Type_1_exporter"/>
</dbReference>
<dbReference type="Proteomes" id="UP000184080">
    <property type="component" value="Unassembled WGS sequence"/>
</dbReference>
<evidence type="ECO:0000256" key="4">
    <source>
        <dbReference type="ARBA" id="ARBA00022692"/>
    </source>
</evidence>
<sequence length="578" mass="65087">MKRTLNYVLKYKLLLIIPTVAMICVIAVDTVNPYLTKLIIDRVIIGKETSLLKLLIGLMIGITIIKAIFGYAKEYLFDVLSSKVAEDIKNDVFNHIQSLEFSYFDKMNTGELMSRIGEDVDNIWRTIGFGLRLFVENIFYFVLSSIVLFSLNWKLALACISIMAPIGYIAIKLENKILQSYEKISDQAAVINTTAQENIAGVRLVKAFAREKHEILKFLKMNRANYDLNMEQATSLGNYYPPIELLTNFSIVIMIIFGGVLVIGKSMSIGTLVAFSQYIWSLIWPMRMLGWLTNMLAQNKASSKKIFDILDTKPTIQTPIDAVKPESIQGDIDFNNVSFKYKEETVLHDINLNIPAGSTVAVMGGTGSGKSTLLHLIGRYYDVSEGEVKVDGINVKDIDLKTLRTHMSAIPEDTFLFSDSIEENIKFGKRDASDEEVIKACNIACCYDFITEFEEGFNTLVGERGIGLSGGQKQRISIARALVRDASILILDDATSALDMDTEYNLLKNLNERTKQCTTFIIAHRISAVKNADKIIFLENGTILEQGTHDELLKLKGRYYEIYCEQFKDFEAFESEVV</sequence>
<dbReference type="PANTHER" id="PTHR43394:SF1">
    <property type="entry name" value="ATP-BINDING CASSETTE SUB-FAMILY B MEMBER 10, MITOCHONDRIAL"/>
    <property type="match status" value="1"/>
</dbReference>
<dbReference type="GO" id="GO:0015421">
    <property type="term" value="F:ABC-type oligopeptide transporter activity"/>
    <property type="evidence" value="ECO:0007669"/>
    <property type="project" value="TreeGrafter"/>
</dbReference>
<keyword evidence="6 12" id="KW-0067">ATP-binding</keyword>
<evidence type="ECO:0000313" key="12">
    <source>
        <dbReference type="EMBL" id="SHJ71356.1"/>
    </source>
</evidence>
<evidence type="ECO:0000256" key="9">
    <source>
        <dbReference type="SAM" id="Phobius"/>
    </source>
</evidence>
<dbReference type="GO" id="GO:0005886">
    <property type="term" value="C:plasma membrane"/>
    <property type="evidence" value="ECO:0007669"/>
    <property type="project" value="UniProtKB-SubCell"/>
</dbReference>
<dbReference type="CDD" id="cd18542">
    <property type="entry name" value="ABC_6TM_YknU_like"/>
    <property type="match status" value="1"/>
</dbReference>
<feature type="transmembrane region" description="Helical" evidence="9">
    <location>
        <begin position="12"/>
        <end position="31"/>
    </location>
</feature>
<evidence type="ECO:0000256" key="7">
    <source>
        <dbReference type="ARBA" id="ARBA00022989"/>
    </source>
</evidence>
<evidence type="ECO:0000256" key="6">
    <source>
        <dbReference type="ARBA" id="ARBA00022840"/>
    </source>
</evidence>
<dbReference type="GO" id="GO:0016887">
    <property type="term" value="F:ATP hydrolysis activity"/>
    <property type="evidence" value="ECO:0007669"/>
    <property type="project" value="InterPro"/>
</dbReference>
<evidence type="ECO:0000259" key="11">
    <source>
        <dbReference type="PROSITE" id="PS50929"/>
    </source>
</evidence>
<evidence type="ECO:0000256" key="5">
    <source>
        <dbReference type="ARBA" id="ARBA00022741"/>
    </source>
</evidence>
<feature type="domain" description="ABC transmembrane type-1" evidence="11">
    <location>
        <begin position="19"/>
        <end position="298"/>
    </location>
</feature>
<feature type="transmembrane region" description="Helical" evidence="9">
    <location>
        <begin position="245"/>
        <end position="263"/>
    </location>
</feature>
<accession>A0A1M6LJG9</accession>
<dbReference type="FunFam" id="3.40.50.300:FF:000221">
    <property type="entry name" value="Multidrug ABC transporter ATP-binding protein"/>
    <property type="match status" value="1"/>
</dbReference>
<keyword evidence="7 9" id="KW-1133">Transmembrane helix</keyword>
<reference evidence="12 13" key="1">
    <citation type="submission" date="2016-11" db="EMBL/GenBank/DDBJ databases">
        <authorList>
            <person name="Jaros S."/>
            <person name="Januszkiewicz K."/>
            <person name="Wedrychowicz H."/>
        </authorList>
    </citation>
    <scope>NUCLEOTIDE SEQUENCE [LARGE SCALE GENOMIC DNA]</scope>
    <source>
        <strain evidence="12 13">DSM 21864</strain>
    </source>
</reference>
<dbReference type="InterPro" id="IPR003593">
    <property type="entry name" value="AAA+_ATPase"/>
</dbReference>
<evidence type="ECO:0000256" key="3">
    <source>
        <dbReference type="ARBA" id="ARBA00022475"/>
    </source>
</evidence>
<dbReference type="Pfam" id="PF00005">
    <property type="entry name" value="ABC_tran"/>
    <property type="match status" value="1"/>
</dbReference>
<feature type="transmembrane region" description="Helical" evidence="9">
    <location>
        <begin position="138"/>
        <end position="171"/>
    </location>
</feature>
<evidence type="ECO:0000256" key="1">
    <source>
        <dbReference type="ARBA" id="ARBA00004651"/>
    </source>
</evidence>
<keyword evidence="4 9" id="KW-0812">Transmembrane</keyword>
<dbReference type="STRING" id="1121298.SAMN05444401_3667"/>
<dbReference type="InterPro" id="IPR011527">
    <property type="entry name" value="ABC1_TM_dom"/>
</dbReference>
<evidence type="ECO:0000313" key="13">
    <source>
        <dbReference type="Proteomes" id="UP000184080"/>
    </source>
</evidence>
<dbReference type="InterPro" id="IPR036640">
    <property type="entry name" value="ABC1_TM_sf"/>
</dbReference>
<protein>
    <submittedName>
        <fullName evidence="12">ATP-binding cassette, subfamily B</fullName>
    </submittedName>
</protein>
<dbReference type="Gene3D" id="1.20.1560.10">
    <property type="entry name" value="ABC transporter type 1, transmembrane domain"/>
    <property type="match status" value="1"/>
</dbReference>
<evidence type="ECO:0000259" key="10">
    <source>
        <dbReference type="PROSITE" id="PS50893"/>
    </source>
</evidence>